<dbReference type="PANTHER" id="PTHR43104:SF2">
    <property type="entry name" value="L-2-HYDROXYGLUTARATE DEHYDROGENASE, MITOCHONDRIAL"/>
    <property type="match status" value="1"/>
</dbReference>
<proteinExistence type="inferred from homology"/>
<evidence type="ECO:0000313" key="7">
    <source>
        <dbReference type="EMBL" id="KUG25140.1"/>
    </source>
</evidence>
<accession>A0A0W8FWC1</accession>
<dbReference type="SUPFAM" id="SSF51905">
    <property type="entry name" value="FAD/NAD(P)-binding domain"/>
    <property type="match status" value="1"/>
</dbReference>
<keyword evidence="4 7" id="KW-0560">Oxidoreductase</keyword>
<dbReference type="Gene3D" id="3.50.50.60">
    <property type="entry name" value="FAD/NAD(P)-binding domain"/>
    <property type="match status" value="1"/>
</dbReference>
<dbReference type="Gene3D" id="3.30.9.10">
    <property type="entry name" value="D-Amino Acid Oxidase, subunit A, domain 2"/>
    <property type="match status" value="1"/>
</dbReference>
<gene>
    <name evidence="7" type="ORF">ASZ90_005044</name>
</gene>
<protein>
    <submittedName>
        <fullName evidence="7">L-2-hydroxyglutarate oxidase</fullName>
        <ecNumber evidence="7">1.1.3.15</ecNumber>
    </submittedName>
</protein>
<organism evidence="7">
    <name type="scientific">hydrocarbon metagenome</name>
    <dbReference type="NCBI Taxonomy" id="938273"/>
    <lineage>
        <taxon>unclassified sequences</taxon>
        <taxon>metagenomes</taxon>
        <taxon>ecological metagenomes</taxon>
    </lineage>
</organism>
<dbReference type="GO" id="GO:0003973">
    <property type="term" value="F:(S)-2-hydroxy-acid oxidase activity"/>
    <property type="evidence" value="ECO:0007669"/>
    <property type="project" value="UniProtKB-EC"/>
</dbReference>
<evidence type="ECO:0000256" key="3">
    <source>
        <dbReference type="ARBA" id="ARBA00022827"/>
    </source>
</evidence>
<comment type="caution">
    <text evidence="7">The sequence shown here is derived from an EMBL/GenBank/DDBJ whole genome shotgun (WGS) entry which is preliminary data.</text>
</comment>
<dbReference type="Pfam" id="PF01266">
    <property type="entry name" value="DAO"/>
    <property type="match status" value="1"/>
</dbReference>
<sequence length="400" mass="44768">MKTSDITIIGAGIVGLATAYTILKKNPNIRLLIIEKENEVAKHQTGNNSGVIHSGIYYKPGSLKAINCRRGYQMLLDFCDDNNIEYDICGKVIVAASEKELPALENIFNRGIENGLDGIKYLSEVQLKEREPHVNGIKGIFVPQTGIIDFKTVSEKLAESIRKKGGEIVFNTSLQKIINTHDVIIVETNSGEYHSKFVITCAGLQSDRIARMTKPDLDVRIIPFRGEYYKLKDSSKTLVNNLIYPVPDPAFPFLGVHFTRMINGDVECGPNAVFSFKREGYSKLSFNFRDTIDSLSWRGFHKVALNYWKMGLGEFYRSFNKNAFVRALQKLIPEIKESDLIKGGAGVRAQACDKNGKLIDDFYFVEQENLIHVCNAPSPAATSALSIGEYISDKYFKQVA</sequence>
<dbReference type="GO" id="GO:0047545">
    <property type="term" value="F:(S)-2-hydroxyglutarate dehydrogenase activity"/>
    <property type="evidence" value="ECO:0007669"/>
    <property type="project" value="TreeGrafter"/>
</dbReference>
<comment type="similarity">
    <text evidence="5">Belongs to the L2HGDH family.</text>
</comment>
<reference evidence="7" key="1">
    <citation type="journal article" date="2015" name="Proc. Natl. Acad. Sci. U.S.A.">
        <title>Networks of energetic and metabolic interactions define dynamics in microbial communities.</title>
        <authorList>
            <person name="Embree M."/>
            <person name="Liu J.K."/>
            <person name="Al-Bassam M.M."/>
            <person name="Zengler K."/>
        </authorList>
    </citation>
    <scope>NUCLEOTIDE SEQUENCE</scope>
</reference>
<name>A0A0W8FWC1_9ZZZZ</name>
<comment type="cofactor">
    <cofactor evidence="1">
        <name>FAD</name>
        <dbReference type="ChEBI" id="CHEBI:57692"/>
    </cofactor>
</comment>
<dbReference type="NCBIfam" id="NF008726">
    <property type="entry name" value="PRK11728.1"/>
    <property type="match status" value="1"/>
</dbReference>
<evidence type="ECO:0000259" key="6">
    <source>
        <dbReference type="Pfam" id="PF01266"/>
    </source>
</evidence>
<evidence type="ECO:0000256" key="4">
    <source>
        <dbReference type="ARBA" id="ARBA00023002"/>
    </source>
</evidence>
<evidence type="ECO:0000256" key="1">
    <source>
        <dbReference type="ARBA" id="ARBA00001974"/>
    </source>
</evidence>
<dbReference type="InterPro" id="IPR006076">
    <property type="entry name" value="FAD-dep_OxRdtase"/>
</dbReference>
<dbReference type="EC" id="1.1.3.15" evidence="7"/>
<dbReference type="InterPro" id="IPR036188">
    <property type="entry name" value="FAD/NAD-bd_sf"/>
</dbReference>
<feature type="domain" description="FAD dependent oxidoreductase" evidence="6">
    <location>
        <begin position="5"/>
        <end position="393"/>
    </location>
</feature>
<dbReference type="EMBL" id="LNQE01000760">
    <property type="protein sequence ID" value="KUG25140.1"/>
    <property type="molecule type" value="Genomic_DNA"/>
</dbReference>
<keyword evidence="3" id="KW-0274">FAD</keyword>
<evidence type="ECO:0000256" key="2">
    <source>
        <dbReference type="ARBA" id="ARBA00022630"/>
    </source>
</evidence>
<dbReference type="GO" id="GO:0005737">
    <property type="term" value="C:cytoplasm"/>
    <property type="evidence" value="ECO:0007669"/>
    <property type="project" value="TreeGrafter"/>
</dbReference>
<dbReference type="PANTHER" id="PTHR43104">
    <property type="entry name" value="L-2-HYDROXYGLUTARATE DEHYDROGENASE, MITOCHONDRIAL"/>
    <property type="match status" value="1"/>
</dbReference>
<dbReference type="AlphaFoldDB" id="A0A0W8FWC1"/>
<evidence type="ECO:0000256" key="5">
    <source>
        <dbReference type="ARBA" id="ARBA00037941"/>
    </source>
</evidence>
<keyword evidence="2" id="KW-0285">Flavoprotein</keyword>